<reference evidence="3" key="2">
    <citation type="submission" date="2022-02" db="EMBL/GenBank/DDBJ databases">
        <title>Crop Bioprotection Bacillus Genome Sequencing.</title>
        <authorList>
            <person name="Dunlap C."/>
        </authorList>
    </citation>
    <scope>NUCLEOTIDE SEQUENCE</scope>
    <source>
        <strain evidence="3">T20C14</strain>
    </source>
</reference>
<dbReference type="PANTHER" id="PTHR37828:SF1">
    <property type="entry name" value="YCII-RELATED DOMAIN-CONTAINING PROTEIN"/>
    <property type="match status" value="1"/>
</dbReference>
<dbReference type="RefSeq" id="WP_076792325.1">
    <property type="nucleotide sequence ID" value="NZ_JALAJI010000014.1"/>
</dbReference>
<evidence type="ECO:0000259" key="2">
    <source>
        <dbReference type="Pfam" id="PF03795"/>
    </source>
</evidence>
<keyword evidence="5" id="KW-1185">Reference proteome</keyword>
<comment type="caution">
    <text evidence="3">The sequence shown here is derived from an EMBL/GenBank/DDBJ whole genome shotgun (WGS) entry which is preliminary data.</text>
</comment>
<dbReference type="EMBL" id="MRBL01000016">
    <property type="protein sequence ID" value="OMI26591.1"/>
    <property type="molecule type" value="Genomic_DNA"/>
</dbReference>
<protein>
    <submittedName>
        <fullName evidence="3">YciI family protein</fullName>
    </submittedName>
</protein>
<dbReference type="AlphaFoldDB" id="A0AA90F020"/>
<evidence type="ECO:0000313" key="6">
    <source>
        <dbReference type="Proteomes" id="UP001066455"/>
    </source>
</evidence>
<dbReference type="InterPro" id="IPR011008">
    <property type="entry name" value="Dimeric_a/b-barrel"/>
</dbReference>
<sequence length="84" mass="9505">MKKYLLITTRTENFKDEYVPAHYQFLDRLKAENRLEMFGPFSDASGGAYLISAESLKEATEIGNSDPIVDSGSSTLVIKEWQIK</sequence>
<dbReference type="Proteomes" id="UP000187046">
    <property type="component" value="Unassembled WGS sequence"/>
</dbReference>
<dbReference type="EMBL" id="JALAXI010000016">
    <property type="protein sequence ID" value="MCY9281885.1"/>
    <property type="molecule type" value="Genomic_DNA"/>
</dbReference>
<dbReference type="SUPFAM" id="SSF54909">
    <property type="entry name" value="Dimeric alpha+beta barrel"/>
    <property type="match status" value="1"/>
</dbReference>
<comment type="similarity">
    <text evidence="1">Belongs to the YciI family.</text>
</comment>
<dbReference type="Proteomes" id="UP001066455">
    <property type="component" value="Unassembled WGS sequence"/>
</dbReference>
<dbReference type="InterPro" id="IPR005545">
    <property type="entry name" value="YCII"/>
</dbReference>
<proteinExistence type="inferred from homology"/>
<evidence type="ECO:0000256" key="1">
    <source>
        <dbReference type="ARBA" id="ARBA00007689"/>
    </source>
</evidence>
<gene>
    <name evidence="4" type="ORF">BTA31_13340</name>
    <name evidence="3" type="ORF">MOE73_17620</name>
</gene>
<evidence type="ECO:0000313" key="3">
    <source>
        <dbReference type="EMBL" id="MCY9281885.1"/>
    </source>
</evidence>
<dbReference type="PANTHER" id="PTHR37828">
    <property type="entry name" value="GSR2449 PROTEIN"/>
    <property type="match status" value="1"/>
</dbReference>
<organism evidence="3 6">
    <name type="scientific">Bacillus haynesii</name>
    <dbReference type="NCBI Taxonomy" id="1925021"/>
    <lineage>
        <taxon>Bacteria</taxon>
        <taxon>Bacillati</taxon>
        <taxon>Bacillota</taxon>
        <taxon>Bacilli</taxon>
        <taxon>Bacillales</taxon>
        <taxon>Bacillaceae</taxon>
        <taxon>Bacillus</taxon>
    </lineage>
</organism>
<evidence type="ECO:0000313" key="4">
    <source>
        <dbReference type="EMBL" id="OMI26591.1"/>
    </source>
</evidence>
<name>A0AA90F020_9BACI</name>
<evidence type="ECO:0000313" key="5">
    <source>
        <dbReference type="Proteomes" id="UP000187046"/>
    </source>
</evidence>
<feature type="domain" description="YCII-related" evidence="2">
    <location>
        <begin position="4"/>
        <end position="81"/>
    </location>
</feature>
<dbReference type="Pfam" id="PF03795">
    <property type="entry name" value="YCII"/>
    <property type="match status" value="1"/>
</dbReference>
<reference evidence="4 5" key="1">
    <citation type="submission" date="2016-12" db="EMBL/GenBank/DDBJ databases">
        <title>Bacillus phylogenomics.</title>
        <authorList>
            <person name="Dunlap C."/>
        </authorList>
    </citation>
    <scope>NUCLEOTIDE SEQUENCE [LARGE SCALE GENOMIC DNA]</scope>
    <source>
        <strain evidence="4 5">NRRL B-41327</strain>
    </source>
</reference>
<dbReference type="Gene3D" id="3.30.70.1060">
    <property type="entry name" value="Dimeric alpha+beta barrel"/>
    <property type="match status" value="1"/>
</dbReference>
<accession>A0AA90F020</accession>